<proteinExistence type="predicted"/>
<feature type="compositionally biased region" description="Polar residues" evidence="1">
    <location>
        <begin position="127"/>
        <end position="153"/>
    </location>
</feature>
<evidence type="ECO:0000256" key="1">
    <source>
        <dbReference type="SAM" id="MobiDB-lite"/>
    </source>
</evidence>
<dbReference type="EMBL" id="JBJUIK010000004">
    <property type="protein sequence ID" value="KAL3528494.1"/>
    <property type="molecule type" value="Genomic_DNA"/>
</dbReference>
<dbReference type="PANTHER" id="PTHR33972:SF2">
    <property type="entry name" value="OS04G0606700 PROTEIN"/>
    <property type="match status" value="1"/>
</dbReference>
<reference evidence="2 3" key="1">
    <citation type="submission" date="2024-11" db="EMBL/GenBank/DDBJ databases">
        <title>A near-complete genome assembly of Cinchona calisaya.</title>
        <authorList>
            <person name="Lian D.C."/>
            <person name="Zhao X.W."/>
            <person name="Wei L."/>
        </authorList>
    </citation>
    <scope>NUCLEOTIDE SEQUENCE [LARGE SCALE GENOMIC DNA]</scope>
    <source>
        <tissue evidence="2">Nenye</tissue>
    </source>
</reference>
<comment type="caution">
    <text evidence="2">The sequence shown here is derived from an EMBL/GenBank/DDBJ whole genome shotgun (WGS) entry which is preliminary data.</text>
</comment>
<sequence>MACSLQQTLIRTTKAAASAAAFSFNSSSVISSKFSFIAGFRNHYSTHSQISDVSEAEALAVRRIEDAIHRIIVKQSAPDWLPFVPGASYWVPPKRRNYGIEQIVHKLANTPSDEEVMSLTTSRGWPSSAFYSPQQQDEVSDQTEAIETSNRPSLPQDEEG</sequence>
<name>A0ABD3A9S6_9GENT</name>
<evidence type="ECO:0000313" key="3">
    <source>
        <dbReference type="Proteomes" id="UP001630127"/>
    </source>
</evidence>
<feature type="region of interest" description="Disordered" evidence="1">
    <location>
        <begin position="127"/>
        <end position="160"/>
    </location>
</feature>
<dbReference type="Proteomes" id="UP001630127">
    <property type="component" value="Unassembled WGS sequence"/>
</dbReference>
<keyword evidence="3" id="KW-1185">Reference proteome</keyword>
<dbReference type="AlphaFoldDB" id="A0ABD3A9S6"/>
<accession>A0ABD3A9S6</accession>
<evidence type="ECO:0000313" key="2">
    <source>
        <dbReference type="EMBL" id="KAL3528494.1"/>
    </source>
</evidence>
<protein>
    <submittedName>
        <fullName evidence="2">Uncharacterized protein</fullName>
    </submittedName>
</protein>
<gene>
    <name evidence="2" type="ORF">ACH5RR_007816</name>
</gene>
<organism evidence="2 3">
    <name type="scientific">Cinchona calisaya</name>
    <dbReference type="NCBI Taxonomy" id="153742"/>
    <lineage>
        <taxon>Eukaryota</taxon>
        <taxon>Viridiplantae</taxon>
        <taxon>Streptophyta</taxon>
        <taxon>Embryophyta</taxon>
        <taxon>Tracheophyta</taxon>
        <taxon>Spermatophyta</taxon>
        <taxon>Magnoliopsida</taxon>
        <taxon>eudicotyledons</taxon>
        <taxon>Gunneridae</taxon>
        <taxon>Pentapetalae</taxon>
        <taxon>asterids</taxon>
        <taxon>lamiids</taxon>
        <taxon>Gentianales</taxon>
        <taxon>Rubiaceae</taxon>
        <taxon>Cinchonoideae</taxon>
        <taxon>Cinchoneae</taxon>
        <taxon>Cinchona</taxon>
    </lineage>
</organism>
<dbReference type="PANTHER" id="PTHR33972">
    <property type="entry name" value="EXPRESSED PROTEIN"/>
    <property type="match status" value="1"/>
</dbReference>